<protein>
    <recommendedName>
        <fullName evidence="2">WW domain-containing protein</fullName>
    </recommendedName>
</protein>
<evidence type="ECO:0000313" key="3">
    <source>
        <dbReference type="EMBL" id="KAF1961136.1"/>
    </source>
</evidence>
<evidence type="ECO:0000313" key="4">
    <source>
        <dbReference type="Proteomes" id="UP000800035"/>
    </source>
</evidence>
<dbReference type="EMBL" id="ML976981">
    <property type="protein sequence ID" value="KAF1961136.1"/>
    <property type="molecule type" value="Genomic_DNA"/>
</dbReference>
<dbReference type="Pfam" id="PF00397">
    <property type="entry name" value="WW"/>
    <property type="match status" value="1"/>
</dbReference>
<reference evidence="3" key="1">
    <citation type="journal article" date="2020" name="Stud. Mycol.">
        <title>101 Dothideomycetes genomes: a test case for predicting lifestyles and emergence of pathogens.</title>
        <authorList>
            <person name="Haridas S."/>
            <person name="Albert R."/>
            <person name="Binder M."/>
            <person name="Bloem J."/>
            <person name="Labutti K."/>
            <person name="Salamov A."/>
            <person name="Andreopoulos B."/>
            <person name="Baker S."/>
            <person name="Barry K."/>
            <person name="Bills G."/>
            <person name="Bluhm B."/>
            <person name="Cannon C."/>
            <person name="Castanera R."/>
            <person name="Culley D."/>
            <person name="Daum C."/>
            <person name="Ezra D."/>
            <person name="Gonzalez J."/>
            <person name="Henrissat B."/>
            <person name="Kuo A."/>
            <person name="Liang C."/>
            <person name="Lipzen A."/>
            <person name="Lutzoni F."/>
            <person name="Magnuson J."/>
            <person name="Mondo S."/>
            <person name="Nolan M."/>
            <person name="Ohm R."/>
            <person name="Pangilinan J."/>
            <person name="Park H.-J."/>
            <person name="Ramirez L."/>
            <person name="Alfaro M."/>
            <person name="Sun H."/>
            <person name="Tritt A."/>
            <person name="Yoshinaga Y."/>
            <person name="Zwiers L.-H."/>
            <person name="Turgeon B."/>
            <person name="Goodwin S."/>
            <person name="Spatafora J."/>
            <person name="Crous P."/>
            <person name="Grigoriev I."/>
        </authorList>
    </citation>
    <scope>NUCLEOTIDE SEQUENCE</scope>
    <source>
        <strain evidence="3">CBS 675.92</strain>
    </source>
</reference>
<dbReference type="InterPro" id="IPR036020">
    <property type="entry name" value="WW_dom_sf"/>
</dbReference>
<dbReference type="CDD" id="cd00201">
    <property type="entry name" value="WW"/>
    <property type="match status" value="1"/>
</dbReference>
<organism evidence="3 4">
    <name type="scientific">Byssothecium circinans</name>
    <dbReference type="NCBI Taxonomy" id="147558"/>
    <lineage>
        <taxon>Eukaryota</taxon>
        <taxon>Fungi</taxon>
        <taxon>Dikarya</taxon>
        <taxon>Ascomycota</taxon>
        <taxon>Pezizomycotina</taxon>
        <taxon>Dothideomycetes</taxon>
        <taxon>Pleosporomycetidae</taxon>
        <taxon>Pleosporales</taxon>
        <taxon>Massarineae</taxon>
        <taxon>Massarinaceae</taxon>
        <taxon>Byssothecium</taxon>
    </lineage>
</organism>
<dbReference type="PROSITE" id="PS01159">
    <property type="entry name" value="WW_DOMAIN_1"/>
    <property type="match status" value="1"/>
</dbReference>
<dbReference type="AlphaFoldDB" id="A0A6A5UE08"/>
<name>A0A6A5UE08_9PLEO</name>
<dbReference type="Proteomes" id="UP000800035">
    <property type="component" value="Unassembled WGS sequence"/>
</dbReference>
<feature type="domain" description="WW" evidence="2">
    <location>
        <begin position="13"/>
        <end position="47"/>
    </location>
</feature>
<dbReference type="InterPro" id="IPR001202">
    <property type="entry name" value="WW_dom"/>
</dbReference>
<keyword evidence="4" id="KW-1185">Reference proteome</keyword>
<dbReference type="Gene3D" id="2.20.70.10">
    <property type="match status" value="1"/>
</dbReference>
<feature type="compositionally biased region" description="Polar residues" evidence="1">
    <location>
        <begin position="81"/>
        <end position="96"/>
    </location>
</feature>
<sequence>MAEFAPPAGPPPPEVPEGWKAVWNEQYSEWFYVNVYTKKSQWEIPTQPIYPLGEAPPDGPPPYIPSTSGASPRTSTDKKNFGSNNPYGGPSPNSQISEDERLARQLQEEEDARARGDSANAGSASDFYNQGPAPQPNRYASGAGGAYGQSSSPFPHSPGPYVGDGVQDQGKKKKGLFSSLLGGTSTKPAYQQQGYPPLQGGYGYGGQPGGGYYGAPQPGYYPQQQGMFGRPHKKPGMGAGGAAALGVGGGLLGGAMLGSALADAGDHGDTYIENNDYGDDGGDFGDGGGDFGGDGGGGDFGGGDF</sequence>
<feature type="compositionally biased region" description="Gly residues" evidence="1">
    <location>
        <begin position="284"/>
        <end position="305"/>
    </location>
</feature>
<feature type="region of interest" description="Disordered" evidence="1">
    <location>
        <begin position="272"/>
        <end position="305"/>
    </location>
</feature>
<dbReference type="SMART" id="SM00456">
    <property type="entry name" value="WW"/>
    <property type="match status" value="1"/>
</dbReference>
<feature type="region of interest" description="Disordered" evidence="1">
    <location>
        <begin position="47"/>
        <end position="195"/>
    </location>
</feature>
<dbReference type="SUPFAM" id="SSF51045">
    <property type="entry name" value="WW domain"/>
    <property type="match status" value="1"/>
</dbReference>
<dbReference type="OrthoDB" id="2530521at2759"/>
<evidence type="ECO:0000256" key="1">
    <source>
        <dbReference type="SAM" id="MobiDB-lite"/>
    </source>
</evidence>
<accession>A0A6A5UE08</accession>
<evidence type="ECO:0000259" key="2">
    <source>
        <dbReference type="PROSITE" id="PS50020"/>
    </source>
</evidence>
<feature type="compositionally biased region" description="Low complexity" evidence="1">
    <location>
        <begin position="176"/>
        <end position="195"/>
    </location>
</feature>
<dbReference type="PROSITE" id="PS50020">
    <property type="entry name" value="WW_DOMAIN_2"/>
    <property type="match status" value="1"/>
</dbReference>
<proteinExistence type="predicted"/>
<gene>
    <name evidence="3" type="ORF">CC80DRAFT_488483</name>
</gene>
<feature type="compositionally biased region" description="Basic and acidic residues" evidence="1">
    <location>
        <begin position="98"/>
        <end position="116"/>
    </location>
</feature>